<gene>
    <name evidence="1" type="ORF">QO011_004957</name>
</gene>
<evidence type="ECO:0000313" key="1">
    <source>
        <dbReference type="EMBL" id="MDQ0471930.1"/>
    </source>
</evidence>
<dbReference type="GO" id="GO:0032259">
    <property type="term" value="P:methylation"/>
    <property type="evidence" value="ECO:0007669"/>
    <property type="project" value="UniProtKB-KW"/>
</dbReference>
<comment type="caution">
    <text evidence="1">The sequence shown here is derived from an EMBL/GenBank/DDBJ whole genome shotgun (WGS) entry which is preliminary data.</text>
</comment>
<evidence type="ECO:0000313" key="2">
    <source>
        <dbReference type="Proteomes" id="UP001242480"/>
    </source>
</evidence>
<reference evidence="1 2" key="1">
    <citation type="submission" date="2023-07" db="EMBL/GenBank/DDBJ databases">
        <title>Genomic Encyclopedia of Type Strains, Phase IV (KMG-IV): sequencing the most valuable type-strain genomes for metagenomic binning, comparative biology and taxonomic classification.</title>
        <authorList>
            <person name="Goeker M."/>
        </authorList>
    </citation>
    <scope>NUCLEOTIDE SEQUENCE [LARGE SCALE GENOMIC DNA]</scope>
    <source>
        <strain evidence="1 2">DSM 19619</strain>
    </source>
</reference>
<dbReference type="PANTHER" id="PTHR43832:SF1">
    <property type="entry name" value="S-ADENOSYL-L-METHIONINE-DEPENDENT METHYLTRANSFERASES SUPERFAMILY PROTEIN"/>
    <property type="match status" value="1"/>
</dbReference>
<dbReference type="Proteomes" id="UP001242480">
    <property type="component" value="Unassembled WGS sequence"/>
</dbReference>
<dbReference type="SUPFAM" id="SSF53335">
    <property type="entry name" value="S-adenosyl-L-methionine-dependent methyltransferases"/>
    <property type="match status" value="1"/>
</dbReference>
<dbReference type="EC" id="2.1.1.79" evidence="1"/>
<dbReference type="PANTHER" id="PTHR43832">
    <property type="match status" value="1"/>
</dbReference>
<dbReference type="Pfam" id="PF02353">
    <property type="entry name" value="CMAS"/>
    <property type="match status" value="1"/>
</dbReference>
<keyword evidence="1" id="KW-0489">Methyltransferase</keyword>
<keyword evidence="1" id="KW-0808">Transferase</keyword>
<dbReference type="Gene3D" id="3.40.50.150">
    <property type="entry name" value="Vaccinia Virus protein VP39"/>
    <property type="match status" value="1"/>
</dbReference>
<dbReference type="EMBL" id="JAUSVX010000010">
    <property type="protein sequence ID" value="MDQ0471930.1"/>
    <property type="molecule type" value="Genomic_DNA"/>
</dbReference>
<proteinExistence type="predicted"/>
<name>A0ABU0JE78_9HYPH</name>
<dbReference type="RefSeq" id="WP_307277878.1">
    <property type="nucleotide sequence ID" value="NZ_JAUSVX010000010.1"/>
</dbReference>
<dbReference type="GO" id="GO:0008825">
    <property type="term" value="F:cyclopropane-fatty-acyl-phospholipid synthase activity"/>
    <property type="evidence" value="ECO:0007669"/>
    <property type="project" value="UniProtKB-EC"/>
</dbReference>
<organism evidence="1 2">
    <name type="scientific">Labrys wisconsinensis</name>
    <dbReference type="NCBI Taxonomy" id="425677"/>
    <lineage>
        <taxon>Bacteria</taxon>
        <taxon>Pseudomonadati</taxon>
        <taxon>Pseudomonadota</taxon>
        <taxon>Alphaproteobacteria</taxon>
        <taxon>Hyphomicrobiales</taxon>
        <taxon>Xanthobacteraceae</taxon>
        <taxon>Labrys</taxon>
    </lineage>
</organism>
<dbReference type="InterPro" id="IPR029063">
    <property type="entry name" value="SAM-dependent_MTases_sf"/>
</dbReference>
<protein>
    <submittedName>
        <fullName evidence="1">Cyclopropane-fatty-acyl-phospholipid synthase</fullName>
        <ecNumber evidence="1">2.1.1.79</ecNumber>
    </submittedName>
</protein>
<sequence length="352" mass="39397">MNLIAAAGRLAERLPLPDAVTRLGIGLLVGRTARSLGAVPAGEESRFAQAMASRPVAEHADRANDQHYALPPAFFGLILGPRRKYSCCLYERESDTLADAEMRALEETARHADLADGQHILELGCGWGSLTLFMAERFPAASIVAVSNSPLQGRHIQAQARERGLANVTVVTADMNVFRPDTVFERIVSVEMFEHMANWPILFARARSWLAPQGRMFLHVFTHRSTPYRFDDGDEGDWIARHFFTGGIMPSEGLAHRFADQFAVEAEWRWSGRHYQRTALDWLANFDAGRAEIDRLLETVYGAEAGLWRRRWRLFFLATAGLFGHRAGEDWGVSHYRLRPAPAAAADDPLSR</sequence>
<keyword evidence="2" id="KW-1185">Reference proteome</keyword>
<dbReference type="CDD" id="cd02440">
    <property type="entry name" value="AdoMet_MTases"/>
    <property type="match status" value="1"/>
</dbReference>
<accession>A0ABU0JE78</accession>